<proteinExistence type="predicted"/>
<sequence>MLITNLPSLYRCKWYFECDGKRNEHRQCQEYCYQNDKGRLSQAEIDRMVNEAERYADEEDENSVNE</sequence>
<dbReference type="Proteomes" id="UP000299102">
    <property type="component" value="Unassembled WGS sequence"/>
</dbReference>
<gene>
    <name evidence="1" type="primary">Hsp70Ab</name>
    <name evidence="1" type="ORF">EVAR_100530_1</name>
</gene>
<name>A0A4C1SMQ4_EUMVA</name>
<dbReference type="EMBL" id="BGZK01003637">
    <property type="protein sequence ID" value="GBP03254.1"/>
    <property type="molecule type" value="Genomic_DNA"/>
</dbReference>
<keyword evidence="1" id="KW-0346">Stress response</keyword>
<organism evidence="1 2">
    <name type="scientific">Eumeta variegata</name>
    <name type="common">Bagworm moth</name>
    <name type="synonym">Eumeta japonica</name>
    <dbReference type="NCBI Taxonomy" id="151549"/>
    <lineage>
        <taxon>Eukaryota</taxon>
        <taxon>Metazoa</taxon>
        <taxon>Ecdysozoa</taxon>
        <taxon>Arthropoda</taxon>
        <taxon>Hexapoda</taxon>
        <taxon>Insecta</taxon>
        <taxon>Pterygota</taxon>
        <taxon>Neoptera</taxon>
        <taxon>Endopterygota</taxon>
        <taxon>Lepidoptera</taxon>
        <taxon>Glossata</taxon>
        <taxon>Ditrysia</taxon>
        <taxon>Tineoidea</taxon>
        <taxon>Psychidae</taxon>
        <taxon>Oiketicinae</taxon>
        <taxon>Eumeta</taxon>
    </lineage>
</organism>
<evidence type="ECO:0000313" key="1">
    <source>
        <dbReference type="EMBL" id="GBP03254.1"/>
    </source>
</evidence>
<evidence type="ECO:0000313" key="2">
    <source>
        <dbReference type="Proteomes" id="UP000299102"/>
    </source>
</evidence>
<dbReference type="OrthoDB" id="2401965at2759"/>
<accession>A0A4C1SMQ4</accession>
<keyword evidence="2" id="KW-1185">Reference proteome</keyword>
<dbReference type="AlphaFoldDB" id="A0A4C1SMQ4"/>
<reference evidence="1 2" key="1">
    <citation type="journal article" date="2019" name="Commun. Biol.">
        <title>The bagworm genome reveals a unique fibroin gene that provides high tensile strength.</title>
        <authorList>
            <person name="Kono N."/>
            <person name="Nakamura H."/>
            <person name="Ohtoshi R."/>
            <person name="Tomita M."/>
            <person name="Numata K."/>
            <person name="Arakawa K."/>
        </authorList>
    </citation>
    <scope>NUCLEOTIDE SEQUENCE [LARGE SCALE GENOMIC DNA]</scope>
</reference>
<comment type="caution">
    <text evidence="1">The sequence shown here is derived from an EMBL/GenBank/DDBJ whole genome shotgun (WGS) entry which is preliminary data.</text>
</comment>
<dbReference type="InterPro" id="IPR029047">
    <property type="entry name" value="HSP70_peptide-bd_sf"/>
</dbReference>
<dbReference type="Gene3D" id="2.60.34.10">
    <property type="entry name" value="Substrate Binding Domain Of DNAk, Chain A, domain 1"/>
    <property type="match status" value="1"/>
</dbReference>
<protein>
    <submittedName>
        <fullName evidence="1">Major heat shock 70 kDa protein Ab</fullName>
    </submittedName>
</protein>